<dbReference type="InterPro" id="IPR003033">
    <property type="entry name" value="SCP2_sterol-bd_dom"/>
</dbReference>
<dbReference type="RefSeq" id="WP_198431878.1">
    <property type="nucleotide sequence ID" value="NZ_FWFN01000008.1"/>
</dbReference>
<organism evidence="2 3">
    <name type="scientific">Pseudooceanicola marinus</name>
    <dbReference type="NCBI Taxonomy" id="396013"/>
    <lineage>
        <taxon>Bacteria</taxon>
        <taxon>Pseudomonadati</taxon>
        <taxon>Pseudomonadota</taxon>
        <taxon>Alphaproteobacteria</taxon>
        <taxon>Rhodobacterales</taxon>
        <taxon>Paracoccaceae</taxon>
        <taxon>Pseudooceanicola</taxon>
    </lineage>
</organism>
<keyword evidence="3" id="KW-1185">Reference proteome</keyword>
<evidence type="ECO:0000313" key="2">
    <source>
        <dbReference type="EMBL" id="SLN67838.1"/>
    </source>
</evidence>
<name>A0A1X7A1B3_9RHOB</name>
<dbReference type="Gene3D" id="3.30.1050.10">
    <property type="entry name" value="SCP2 sterol-binding domain"/>
    <property type="match status" value="1"/>
</dbReference>
<dbReference type="SUPFAM" id="SSF55718">
    <property type="entry name" value="SCP-like"/>
    <property type="match status" value="1"/>
</dbReference>
<dbReference type="Pfam" id="PF02036">
    <property type="entry name" value="SCP2"/>
    <property type="match status" value="1"/>
</dbReference>
<evidence type="ECO:0000313" key="3">
    <source>
        <dbReference type="Proteomes" id="UP000193963"/>
    </source>
</evidence>
<accession>A0A1X7A1B3</accession>
<feature type="domain" description="SCP2" evidence="1">
    <location>
        <begin position="22"/>
        <end position="93"/>
    </location>
</feature>
<reference evidence="2 3" key="1">
    <citation type="submission" date="2017-03" db="EMBL/GenBank/DDBJ databases">
        <authorList>
            <person name="Afonso C.L."/>
            <person name="Miller P.J."/>
            <person name="Scott M.A."/>
            <person name="Spackman E."/>
            <person name="Goraichik I."/>
            <person name="Dimitrov K.M."/>
            <person name="Suarez D.L."/>
            <person name="Swayne D.E."/>
        </authorList>
    </citation>
    <scope>NUCLEOTIDE SEQUENCE [LARGE SCALE GENOMIC DNA]</scope>
    <source>
        <strain evidence="2 3">CECT 7751</strain>
    </source>
</reference>
<gene>
    <name evidence="2" type="ORF">PSM7751_03530</name>
</gene>
<sequence length="94" mass="9912">MTMEEIAAKIARGLEKRPVEDSFKFDCGADGAITIRDGGVVLADEPADCTIHISRANLVKLMAGDLNPMTAFAFGKIKVSGDMGLAMKLGKVLG</sequence>
<protein>
    <submittedName>
        <fullName evidence="2">SCP-2 sterol transfer family protein</fullName>
    </submittedName>
</protein>
<evidence type="ECO:0000259" key="1">
    <source>
        <dbReference type="Pfam" id="PF02036"/>
    </source>
</evidence>
<proteinExistence type="predicted"/>
<dbReference type="GO" id="GO:0005829">
    <property type="term" value="C:cytosol"/>
    <property type="evidence" value="ECO:0007669"/>
    <property type="project" value="TreeGrafter"/>
</dbReference>
<dbReference type="EMBL" id="FWFN01000008">
    <property type="protein sequence ID" value="SLN67838.1"/>
    <property type="molecule type" value="Genomic_DNA"/>
</dbReference>
<dbReference type="Proteomes" id="UP000193963">
    <property type="component" value="Unassembled WGS sequence"/>
</dbReference>
<dbReference type="PANTHER" id="PTHR10094">
    <property type="entry name" value="STEROL CARRIER PROTEIN 2 SCP-2 FAMILY PROTEIN"/>
    <property type="match status" value="1"/>
</dbReference>
<dbReference type="InterPro" id="IPR036527">
    <property type="entry name" value="SCP2_sterol-bd_dom_sf"/>
</dbReference>
<dbReference type="AlphaFoldDB" id="A0A1X7A1B3"/>
<dbReference type="PANTHER" id="PTHR10094:SF25">
    <property type="entry name" value="SCP2 STEROL-BINDING DOMAIN-CONTAINING PROTEIN 1"/>
    <property type="match status" value="1"/>
</dbReference>